<evidence type="ECO:0000256" key="1">
    <source>
        <dbReference type="SAM" id="SignalP"/>
    </source>
</evidence>
<dbReference type="AlphaFoldDB" id="A0A4P9W9Y5"/>
<keyword evidence="1" id="KW-0732">Signal</keyword>
<sequence length="302" mass="32730">MQRARQRLSLSMRRDLLPMLVLLFLLPSLGAASPCGFSYHSQQYPDASTYGTNPQKYNKGDYIPQLLSRAHPPQAAARLPPIDSPARLLRRNLPTIETYNATLPFSALRIAADHRYALQSAKSVGTTAAQAAVDHLITNVWPLAAAWFAALLAVHPVVGPLKIQRTCGEVWTQYAECATFFEKETCGTVVIPADLLAATKICPSDPEQCLLSNDTGGIADADLEPIKRRAIEELASFLQGRGGDDLEYGAAALVEGLDDVRVAADGAIFWVDELRKARVRPAKAMGAFVDRHLELGGRGGVV</sequence>
<feature type="chain" id="PRO_5020610837" evidence="1">
    <location>
        <begin position="32"/>
        <end position="302"/>
    </location>
</feature>
<evidence type="ECO:0000313" key="2">
    <source>
        <dbReference type="EMBL" id="RKO88303.1"/>
    </source>
</evidence>
<name>A0A4P9W9Y5_9FUNG</name>
<protein>
    <submittedName>
        <fullName evidence="2">Uncharacterized protein</fullName>
    </submittedName>
</protein>
<feature type="signal peptide" evidence="1">
    <location>
        <begin position="1"/>
        <end position="31"/>
    </location>
</feature>
<reference evidence="3" key="1">
    <citation type="journal article" date="2018" name="Nat. Microbiol.">
        <title>Leveraging single-cell genomics to expand the fungal tree of life.</title>
        <authorList>
            <person name="Ahrendt S.R."/>
            <person name="Quandt C.A."/>
            <person name="Ciobanu D."/>
            <person name="Clum A."/>
            <person name="Salamov A."/>
            <person name="Andreopoulos B."/>
            <person name="Cheng J.F."/>
            <person name="Woyke T."/>
            <person name="Pelin A."/>
            <person name="Henrissat B."/>
            <person name="Reynolds N.K."/>
            <person name="Benny G.L."/>
            <person name="Smith M.E."/>
            <person name="James T.Y."/>
            <person name="Grigoriev I.V."/>
        </authorList>
    </citation>
    <scope>NUCLEOTIDE SEQUENCE [LARGE SCALE GENOMIC DNA]</scope>
</reference>
<organism evidence="2 3">
    <name type="scientific">Blyttiomyces helicus</name>
    <dbReference type="NCBI Taxonomy" id="388810"/>
    <lineage>
        <taxon>Eukaryota</taxon>
        <taxon>Fungi</taxon>
        <taxon>Fungi incertae sedis</taxon>
        <taxon>Chytridiomycota</taxon>
        <taxon>Chytridiomycota incertae sedis</taxon>
        <taxon>Chytridiomycetes</taxon>
        <taxon>Chytridiomycetes incertae sedis</taxon>
        <taxon>Blyttiomyces</taxon>
    </lineage>
</organism>
<gene>
    <name evidence="2" type="ORF">BDK51DRAFT_42095</name>
</gene>
<accession>A0A4P9W9Y5</accession>
<evidence type="ECO:0000313" key="3">
    <source>
        <dbReference type="Proteomes" id="UP000269721"/>
    </source>
</evidence>
<proteinExistence type="predicted"/>
<dbReference type="EMBL" id="KZ996806">
    <property type="protein sequence ID" value="RKO88303.1"/>
    <property type="molecule type" value="Genomic_DNA"/>
</dbReference>
<dbReference type="Proteomes" id="UP000269721">
    <property type="component" value="Unassembled WGS sequence"/>
</dbReference>
<keyword evidence="3" id="KW-1185">Reference proteome</keyword>